<proteinExistence type="predicted"/>
<dbReference type="InterPro" id="IPR011250">
    <property type="entry name" value="OMP/PagP_B-barrel"/>
</dbReference>
<evidence type="ECO:0008006" key="4">
    <source>
        <dbReference type="Google" id="ProtNLM"/>
    </source>
</evidence>
<dbReference type="SUPFAM" id="SSF56925">
    <property type="entry name" value="OMPA-like"/>
    <property type="match status" value="1"/>
</dbReference>
<feature type="chain" id="PRO_5032546660" description="Outer membrane protein beta-barrel domain-containing protein" evidence="1">
    <location>
        <begin position="21"/>
        <end position="251"/>
    </location>
</feature>
<comment type="caution">
    <text evidence="2">The sequence shown here is derived from an EMBL/GenBank/DDBJ whole genome shotgun (WGS) entry which is preliminary data.</text>
</comment>
<dbReference type="AlphaFoldDB" id="A0A841HTN2"/>
<name>A0A841HTN2_9GAMM</name>
<dbReference type="Proteomes" id="UP000588068">
    <property type="component" value="Unassembled WGS sequence"/>
</dbReference>
<dbReference type="RefSeq" id="WP_184334605.1">
    <property type="nucleotide sequence ID" value="NZ_JACHHZ010000005.1"/>
</dbReference>
<feature type="signal peptide" evidence="1">
    <location>
        <begin position="1"/>
        <end position="20"/>
    </location>
</feature>
<protein>
    <recommendedName>
        <fullName evidence="4">Outer membrane protein beta-barrel domain-containing protein</fullName>
    </recommendedName>
</protein>
<keyword evidence="3" id="KW-1185">Reference proteome</keyword>
<accession>A0A841HTN2</accession>
<gene>
    <name evidence="2" type="ORF">HNQ60_004095</name>
</gene>
<evidence type="ECO:0000256" key="1">
    <source>
        <dbReference type="SAM" id="SignalP"/>
    </source>
</evidence>
<sequence>MQIRMMPILVLALCAATTEAQTNRDTSWHYLLEPYILFPNMQGQTGIGSLPPVDVDEDPGDIFENLQFGAMLYAEAHNDRWAFTSDVLYMKLEADVLQDSSIADGKAELSQLGWELAFLARLSPWMEIGVGAIYMKIDAELDLTLNTPLGAIGRTADLDKDWVDPTVLVRATVPLGDKWFLVGRANIGGFGVSSDSVWQLQGDVGYRFSDRMLMTVGYRALGYDYDRGSGTERFVYDMTTFGPMLRLGFTF</sequence>
<keyword evidence="1" id="KW-0732">Signal</keyword>
<reference evidence="2 3" key="1">
    <citation type="submission" date="2020-08" db="EMBL/GenBank/DDBJ databases">
        <title>Genomic Encyclopedia of Type Strains, Phase IV (KMG-IV): sequencing the most valuable type-strain genomes for metagenomic binning, comparative biology and taxonomic classification.</title>
        <authorList>
            <person name="Goeker M."/>
        </authorList>
    </citation>
    <scope>NUCLEOTIDE SEQUENCE [LARGE SCALE GENOMIC DNA]</scope>
    <source>
        <strain evidence="2 3">DSM 26723</strain>
    </source>
</reference>
<dbReference type="EMBL" id="JACHHZ010000005">
    <property type="protein sequence ID" value="MBB6095205.1"/>
    <property type="molecule type" value="Genomic_DNA"/>
</dbReference>
<evidence type="ECO:0000313" key="2">
    <source>
        <dbReference type="EMBL" id="MBB6095205.1"/>
    </source>
</evidence>
<organism evidence="2 3">
    <name type="scientific">Povalibacter uvarum</name>
    <dbReference type="NCBI Taxonomy" id="732238"/>
    <lineage>
        <taxon>Bacteria</taxon>
        <taxon>Pseudomonadati</taxon>
        <taxon>Pseudomonadota</taxon>
        <taxon>Gammaproteobacteria</taxon>
        <taxon>Steroidobacterales</taxon>
        <taxon>Steroidobacteraceae</taxon>
        <taxon>Povalibacter</taxon>
    </lineage>
</organism>
<evidence type="ECO:0000313" key="3">
    <source>
        <dbReference type="Proteomes" id="UP000588068"/>
    </source>
</evidence>